<organism evidence="3 4">
    <name type="scientific">Meira miltonrushii</name>
    <dbReference type="NCBI Taxonomy" id="1280837"/>
    <lineage>
        <taxon>Eukaryota</taxon>
        <taxon>Fungi</taxon>
        <taxon>Dikarya</taxon>
        <taxon>Basidiomycota</taxon>
        <taxon>Ustilaginomycotina</taxon>
        <taxon>Exobasidiomycetes</taxon>
        <taxon>Exobasidiales</taxon>
        <taxon>Brachybasidiaceae</taxon>
        <taxon>Meira</taxon>
    </lineage>
</organism>
<accession>A0A316VEM6</accession>
<feature type="chain" id="PRO_5016275510" evidence="2">
    <location>
        <begin position="23"/>
        <end position="154"/>
    </location>
</feature>
<feature type="compositionally biased region" description="Basic and acidic residues" evidence="1">
    <location>
        <begin position="85"/>
        <end position="122"/>
    </location>
</feature>
<proteinExistence type="predicted"/>
<protein>
    <submittedName>
        <fullName evidence="3">Uncharacterized protein</fullName>
    </submittedName>
</protein>
<evidence type="ECO:0000256" key="1">
    <source>
        <dbReference type="SAM" id="MobiDB-lite"/>
    </source>
</evidence>
<dbReference type="AlphaFoldDB" id="A0A316VEM6"/>
<dbReference type="Proteomes" id="UP000245771">
    <property type="component" value="Unassembled WGS sequence"/>
</dbReference>
<reference evidence="3 4" key="1">
    <citation type="journal article" date="2018" name="Mol. Biol. Evol.">
        <title>Broad Genomic Sampling Reveals a Smut Pathogenic Ancestry of the Fungal Clade Ustilaginomycotina.</title>
        <authorList>
            <person name="Kijpornyongpan T."/>
            <person name="Mondo S.J."/>
            <person name="Barry K."/>
            <person name="Sandor L."/>
            <person name="Lee J."/>
            <person name="Lipzen A."/>
            <person name="Pangilinan J."/>
            <person name="LaButti K."/>
            <person name="Hainaut M."/>
            <person name="Henrissat B."/>
            <person name="Grigoriev I.V."/>
            <person name="Spatafora J.W."/>
            <person name="Aime M.C."/>
        </authorList>
    </citation>
    <scope>NUCLEOTIDE SEQUENCE [LARGE SCALE GENOMIC DNA]</scope>
    <source>
        <strain evidence="3 4">MCA 3882</strain>
    </source>
</reference>
<feature type="signal peptide" evidence="2">
    <location>
        <begin position="1"/>
        <end position="22"/>
    </location>
</feature>
<dbReference type="InParanoid" id="A0A316VEM6"/>
<evidence type="ECO:0000313" key="4">
    <source>
        <dbReference type="Proteomes" id="UP000245771"/>
    </source>
</evidence>
<keyword evidence="4" id="KW-1185">Reference proteome</keyword>
<dbReference type="RefSeq" id="XP_025355055.1">
    <property type="nucleotide sequence ID" value="XM_025500822.1"/>
</dbReference>
<evidence type="ECO:0000313" key="3">
    <source>
        <dbReference type="EMBL" id="PWN34753.1"/>
    </source>
</evidence>
<dbReference type="EMBL" id="KZ819603">
    <property type="protein sequence ID" value="PWN34753.1"/>
    <property type="molecule type" value="Genomic_DNA"/>
</dbReference>
<feature type="region of interest" description="Disordered" evidence="1">
    <location>
        <begin position="85"/>
        <end position="154"/>
    </location>
</feature>
<gene>
    <name evidence="3" type="ORF">FA14DRAFT_178151</name>
</gene>
<evidence type="ECO:0000256" key="2">
    <source>
        <dbReference type="SAM" id="SignalP"/>
    </source>
</evidence>
<name>A0A316VEM6_9BASI</name>
<keyword evidence="2" id="KW-0732">Signal</keyword>
<dbReference type="GeneID" id="37022603"/>
<sequence length="154" mass="16665">MVVLTLAAMAVATLRIEKVAEATSAAAADQAVYPLSFLLSQNVNADGIHSPDNVAKAVKRMPEATFSGGVVKKRQVRSKLFPRDDHVIETKIGPGRRDSQDHVVEDSFRPVRRDKQPGHQKGESGSGNPRVHGRRRDSQIGHHGGPGNPRVHDG</sequence>